<dbReference type="InterPro" id="IPR036322">
    <property type="entry name" value="WD40_repeat_dom_sf"/>
</dbReference>
<dbReference type="SMART" id="SM00320">
    <property type="entry name" value="WD40"/>
    <property type="match status" value="2"/>
</dbReference>
<dbReference type="PROSITE" id="PS50294">
    <property type="entry name" value="WD_REPEATS_REGION"/>
    <property type="match status" value="2"/>
</dbReference>
<evidence type="ECO:0000256" key="1">
    <source>
        <dbReference type="ARBA" id="ARBA00022574"/>
    </source>
</evidence>
<name>A0A165G1A1_EXIGL</name>
<feature type="repeat" description="WD" evidence="3">
    <location>
        <begin position="1"/>
        <end position="40"/>
    </location>
</feature>
<gene>
    <name evidence="4" type="ORF">EXIGLDRAFT_560259</name>
</gene>
<dbReference type="STRING" id="1314781.A0A165G1A1"/>
<dbReference type="Pfam" id="PF00400">
    <property type="entry name" value="WD40"/>
    <property type="match status" value="2"/>
</dbReference>
<dbReference type="OrthoDB" id="3238562at2759"/>
<evidence type="ECO:0000256" key="2">
    <source>
        <dbReference type="ARBA" id="ARBA00022737"/>
    </source>
</evidence>
<protein>
    <submittedName>
        <fullName evidence="4">WD40 repeat-like protein</fullName>
    </submittedName>
</protein>
<dbReference type="InterPro" id="IPR015943">
    <property type="entry name" value="WD40/YVTN_repeat-like_dom_sf"/>
</dbReference>
<reference evidence="4 5" key="1">
    <citation type="journal article" date="2016" name="Mol. Biol. Evol.">
        <title>Comparative Genomics of Early-Diverging Mushroom-Forming Fungi Provides Insights into the Origins of Lignocellulose Decay Capabilities.</title>
        <authorList>
            <person name="Nagy L.G."/>
            <person name="Riley R."/>
            <person name="Tritt A."/>
            <person name="Adam C."/>
            <person name="Daum C."/>
            <person name="Floudas D."/>
            <person name="Sun H."/>
            <person name="Yadav J.S."/>
            <person name="Pangilinan J."/>
            <person name="Larsson K.H."/>
            <person name="Matsuura K."/>
            <person name="Barry K."/>
            <person name="Labutti K."/>
            <person name="Kuo R."/>
            <person name="Ohm R.A."/>
            <person name="Bhattacharya S.S."/>
            <person name="Shirouzu T."/>
            <person name="Yoshinaga Y."/>
            <person name="Martin F.M."/>
            <person name="Grigoriev I.V."/>
            <person name="Hibbett D.S."/>
        </authorList>
    </citation>
    <scope>NUCLEOTIDE SEQUENCE [LARGE SCALE GENOMIC DNA]</scope>
    <source>
        <strain evidence="4 5">HHB12029</strain>
    </source>
</reference>
<accession>A0A165G1A1</accession>
<dbReference type="PANTHER" id="PTHR19848">
    <property type="entry name" value="WD40 REPEAT PROTEIN"/>
    <property type="match status" value="1"/>
</dbReference>
<evidence type="ECO:0000256" key="3">
    <source>
        <dbReference type="PROSITE-ProRule" id="PRU00221"/>
    </source>
</evidence>
<feature type="non-terminal residue" evidence="4">
    <location>
        <position position="88"/>
    </location>
</feature>
<dbReference type="EMBL" id="KV426062">
    <property type="protein sequence ID" value="KZV89838.1"/>
    <property type="molecule type" value="Genomic_DNA"/>
</dbReference>
<dbReference type="SUPFAM" id="SSF50978">
    <property type="entry name" value="WD40 repeat-like"/>
    <property type="match status" value="1"/>
</dbReference>
<dbReference type="Proteomes" id="UP000077266">
    <property type="component" value="Unassembled WGS sequence"/>
</dbReference>
<dbReference type="PROSITE" id="PS00678">
    <property type="entry name" value="WD_REPEATS_1"/>
    <property type="match status" value="1"/>
</dbReference>
<evidence type="ECO:0000313" key="5">
    <source>
        <dbReference type="Proteomes" id="UP000077266"/>
    </source>
</evidence>
<feature type="repeat" description="WD" evidence="3">
    <location>
        <begin position="63"/>
        <end position="88"/>
    </location>
</feature>
<dbReference type="PROSITE" id="PS50082">
    <property type="entry name" value="WD_REPEATS_2"/>
    <property type="match status" value="2"/>
</dbReference>
<proteinExistence type="predicted"/>
<keyword evidence="1 3" id="KW-0853">WD repeat</keyword>
<dbReference type="AlphaFoldDB" id="A0A165G1A1"/>
<dbReference type="InterPro" id="IPR001680">
    <property type="entry name" value="WD40_rpt"/>
</dbReference>
<dbReference type="InParanoid" id="A0A165G1A1"/>
<dbReference type="PANTHER" id="PTHR19848:SF8">
    <property type="entry name" value="F-BOX AND WD REPEAT DOMAIN CONTAINING 7"/>
    <property type="match status" value="1"/>
</dbReference>
<keyword evidence="2" id="KW-0677">Repeat</keyword>
<feature type="non-terminal residue" evidence="4">
    <location>
        <position position="1"/>
    </location>
</feature>
<keyword evidence="5" id="KW-1185">Reference proteome</keyword>
<sequence>GHQATVTCLASSPDGQHVASGSTDGIIIIWNAKSGAATSTLRCHNIGRTPIESFRDAESRPAVTALAYSANGQRLISGSPDGVVRVWD</sequence>
<evidence type="ECO:0000313" key="4">
    <source>
        <dbReference type="EMBL" id="KZV89838.1"/>
    </source>
</evidence>
<dbReference type="InterPro" id="IPR019775">
    <property type="entry name" value="WD40_repeat_CS"/>
</dbReference>
<dbReference type="Gene3D" id="2.130.10.10">
    <property type="entry name" value="YVTN repeat-like/Quinoprotein amine dehydrogenase"/>
    <property type="match status" value="1"/>
</dbReference>
<organism evidence="4 5">
    <name type="scientific">Exidia glandulosa HHB12029</name>
    <dbReference type="NCBI Taxonomy" id="1314781"/>
    <lineage>
        <taxon>Eukaryota</taxon>
        <taxon>Fungi</taxon>
        <taxon>Dikarya</taxon>
        <taxon>Basidiomycota</taxon>
        <taxon>Agaricomycotina</taxon>
        <taxon>Agaricomycetes</taxon>
        <taxon>Auriculariales</taxon>
        <taxon>Exidiaceae</taxon>
        <taxon>Exidia</taxon>
    </lineage>
</organism>